<dbReference type="PROSITE" id="PS50112">
    <property type="entry name" value="PAS"/>
    <property type="match status" value="2"/>
</dbReference>
<dbReference type="Gene3D" id="3.30.450.20">
    <property type="entry name" value="PAS domain"/>
    <property type="match status" value="4"/>
</dbReference>
<dbReference type="Proteomes" id="UP001143747">
    <property type="component" value="Unassembled WGS sequence"/>
</dbReference>
<dbReference type="InterPro" id="IPR052155">
    <property type="entry name" value="Biofilm_reg_signaling"/>
</dbReference>
<accession>A0A9Q4PYR5</accession>
<dbReference type="InterPro" id="IPR035965">
    <property type="entry name" value="PAS-like_dom_sf"/>
</dbReference>
<feature type="domain" description="PAS" evidence="1">
    <location>
        <begin position="322"/>
        <end position="393"/>
    </location>
</feature>
<dbReference type="GO" id="GO:0006355">
    <property type="term" value="P:regulation of DNA-templated transcription"/>
    <property type="evidence" value="ECO:0007669"/>
    <property type="project" value="InterPro"/>
</dbReference>
<dbReference type="Pfam" id="PF08448">
    <property type="entry name" value="PAS_4"/>
    <property type="match status" value="2"/>
</dbReference>
<dbReference type="SMART" id="SM00086">
    <property type="entry name" value="PAC"/>
    <property type="match status" value="4"/>
</dbReference>
<reference evidence="2" key="1">
    <citation type="submission" date="2022-01" db="EMBL/GenBank/DDBJ databases">
        <title>Draft genome of Methanogenium marinum DSM 15558.</title>
        <authorList>
            <person name="Chen S.-C."/>
            <person name="You Y.-T."/>
        </authorList>
    </citation>
    <scope>NUCLEOTIDE SEQUENCE</scope>
    <source>
        <strain evidence="2">DSM 15558</strain>
    </source>
</reference>
<evidence type="ECO:0000313" key="2">
    <source>
        <dbReference type="EMBL" id="MDE4908487.1"/>
    </source>
</evidence>
<dbReference type="EMBL" id="JAKELO010000002">
    <property type="protein sequence ID" value="MDE4908487.1"/>
    <property type="molecule type" value="Genomic_DNA"/>
</dbReference>
<dbReference type="Pfam" id="PF00989">
    <property type="entry name" value="PAS"/>
    <property type="match status" value="1"/>
</dbReference>
<dbReference type="NCBIfam" id="TIGR00229">
    <property type="entry name" value="sensory_box"/>
    <property type="match status" value="3"/>
</dbReference>
<evidence type="ECO:0000259" key="1">
    <source>
        <dbReference type="PROSITE" id="PS50112"/>
    </source>
</evidence>
<organism evidence="2 3">
    <name type="scientific">Methanogenium marinum</name>
    <dbReference type="NCBI Taxonomy" id="348610"/>
    <lineage>
        <taxon>Archaea</taxon>
        <taxon>Methanobacteriati</taxon>
        <taxon>Methanobacteriota</taxon>
        <taxon>Stenosarchaea group</taxon>
        <taxon>Methanomicrobia</taxon>
        <taxon>Methanomicrobiales</taxon>
        <taxon>Methanomicrobiaceae</taxon>
        <taxon>Methanogenium</taxon>
    </lineage>
</organism>
<dbReference type="PANTHER" id="PTHR44757:SF10">
    <property type="entry name" value="MEMBRANE PROTEIN"/>
    <property type="match status" value="1"/>
</dbReference>
<dbReference type="AlphaFoldDB" id="A0A9Q4PYR5"/>
<keyword evidence="3" id="KW-1185">Reference proteome</keyword>
<dbReference type="SUPFAM" id="SSF55785">
    <property type="entry name" value="PYP-like sensor domain (PAS domain)"/>
    <property type="match status" value="4"/>
</dbReference>
<dbReference type="RefSeq" id="WP_274925114.1">
    <property type="nucleotide sequence ID" value="NZ_JAKELO010000002.1"/>
</dbReference>
<comment type="caution">
    <text evidence="2">The sequence shown here is derived from an EMBL/GenBank/DDBJ whole genome shotgun (WGS) entry which is preliminary data.</text>
</comment>
<feature type="domain" description="PAS" evidence="1">
    <location>
        <begin position="477"/>
        <end position="508"/>
    </location>
</feature>
<gene>
    <name evidence="2" type="ORF">L0665_07695</name>
</gene>
<protein>
    <submittedName>
        <fullName evidence="2">PAS domain S-box protein</fullName>
    </submittedName>
</protein>
<dbReference type="InterPro" id="IPR001610">
    <property type="entry name" value="PAC"/>
</dbReference>
<dbReference type="Pfam" id="PF13426">
    <property type="entry name" value="PAS_9"/>
    <property type="match status" value="1"/>
</dbReference>
<proteinExistence type="predicted"/>
<dbReference type="InterPro" id="IPR013767">
    <property type="entry name" value="PAS_fold"/>
</dbReference>
<name>A0A9Q4PYR5_9EURY</name>
<dbReference type="InterPro" id="IPR000014">
    <property type="entry name" value="PAS"/>
</dbReference>
<sequence length="783" mass="87286">MTDSHSKQEYDGYFALISDIAAHFLDFPSGEYPGQLIVRCLTKLCPGCYPIYSRIDLKKRFLIMEGVGNADDVTEAVMESLNIKLPYQMPLDDARLSCIRSAEVIHLPGDINEIFVGTREPGFCTRVSDEMGIEEIVVVPYLRGDTCYGASPVICPKGFVLPPDEVLIAFGRLAAGILRRHEAEAALKENKDKYQALFTASVDAVLFLKDGRIIDANPKAVELYGAESVENLVDLTPGHLSPGHQPDGLEGIDSRSLAREVIREAEEGNIFPFEWACRGLNGRFFDADISLSRVFIGSEVYLYAVVRDISERKRSDAAILASEERFRQVAESSFNAIVTCDTKGFITYASPSVARVLGFTPSEISGTCFTKLYADTEDQEQAMALLHSVLEGEVINGRQFIFTGSNGQTLHLSINANRMYGNGRVNGAMAIIQDISDAYRAREAENEVQFKNYLFTAGFENNPLGMVLLYLSSDCTRIVEWNPEMEILSGWRKDEVVGTMVEDLSPDDAPVEALAILIGRTQSTGEPQTIRTECHLDGGESRNLKWDSAAIADPRGKGLYVMLIVRDETERVRFEAEITESQERYRNMTDAIAEPMLTIDPDLTVVLVNRAFRLFYEGIGFPGDATGKLLPELYPALTKGESASIHRVFEKGVLIKDTKFLVLGSVPIRAEVTLVPVFRRGVVVQAVILLRDITAEYDVEVLKKEAFVQIERNMEQLAILNDHIRNPLQGILGICELEGMQNLPLIRSQVEEIDHLIKRLDCGYIESEKVRDFLRKHYGVLDC</sequence>
<dbReference type="SMART" id="SM00091">
    <property type="entry name" value="PAS"/>
    <property type="match status" value="4"/>
</dbReference>
<evidence type="ECO:0000313" key="3">
    <source>
        <dbReference type="Proteomes" id="UP001143747"/>
    </source>
</evidence>
<dbReference type="InterPro" id="IPR013656">
    <property type="entry name" value="PAS_4"/>
</dbReference>
<dbReference type="CDD" id="cd00130">
    <property type="entry name" value="PAS"/>
    <property type="match status" value="2"/>
</dbReference>
<dbReference type="PANTHER" id="PTHR44757">
    <property type="entry name" value="DIGUANYLATE CYCLASE DGCP"/>
    <property type="match status" value="1"/>
</dbReference>